<gene>
    <name evidence="2" type="ORF">FJU11_03100</name>
</gene>
<dbReference type="AlphaFoldDB" id="A0A506UB91"/>
<protein>
    <submittedName>
        <fullName evidence="2">Uncharacterized protein</fullName>
    </submittedName>
</protein>
<proteinExistence type="predicted"/>
<dbReference type="EMBL" id="VHLH01000004">
    <property type="protein sequence ID" value="TPW31200.1"/>
    <property type="molecule type" value="Genomic_DNA"/>
</dbReference>
<evidence type="ECO:0000256" key="1">
    <source>
        <dbReference type="SAM" id="MobiDB-lite"/>
    </source>
</evidence>
<feature type="region of interest" description="Disordered" evidence="1">
    <location>
        <begin position="1"/>
        <end position="23"/>
    </location>
</feature>
<evidence type="ECO:0000313" key="2">
    <source>
        <dbReference type="EMBL" id="TPW31200.1"/>
    </source>
</evidence>
<reference evidence="2 3" key="1">
    <citation type="submission" date="2019-06" db="EMBL/GenBank/DDBJ databases">
        <authorList>
            <person name="Li M."/>
        </authorList>
    </citation>
    <scope>NUCLEOTIDE SEQUENCE [LARGE SCALE GENOMIC DNA]</scope>
    <source>
        <strain evidence="2 3">BGMRC6574</strain>
    </source>
</reference>
<accession>A0A506UB91</accession>
<dbReference type="OrthoDB" id="8116929at2"/>
<dbReference type="RefSeq" id="WP_141165562.1">
    <property type="nucleotide sequence ID" value="NZ_VHLH01000004.1"/>
</dbReference>
<dbReference type="Proteomes" id="UP000320314">
    <property type="component" value="Unassembled WGS sequence"/>
</dbReference>
<organism evidence="2 3">
    <name type="scientific">Pararhizobium mangrovi</name>
    <dbReference type="NCBI Taxonomy" id="2590452"/>
    <lineage>
        <taxon>Bacteria</taxon>
        <taxon>Pseudomonadati</taxon>
        <taxon>Pseudomonadota</taxon>
        <taxon>Alphaproteobacteria</taxon>
        <taxon>Hyphomicrobiales</taxon>
        <taxon>Rhizobiaceae</taxon>
        <taxon>Rhizobium/Agrobacterium group</taxon>
        <taxon>Pararhizobium</taxon>
    </lineage>
</organism>
<evidence type="ECO:0000313" key="3">
    <source>
        <dbReference type="Proteomes" id="UP000320314"/>
    </source>
</evidence>
<name>A0A506UB91_9HYPH</name>
<sequence length="96" mass="10815">MTIRESAVDLPTDPGPVDTTPRRQRLNPLHEAAMRLAEFRFSRSRMRTRDIVGLLRCHGARAWRASQPQTRIRIDVLSPIGESAVRISLEAPLTDG</sequence>
<comment type="caution">
    <text evidence="2">The sequence shown here is derived from an EMBL/GenBank/DDBJ whole genome shotgun (WGS) entry which is preliminary data.</text>
</comment>
<keyword evidence="3" id="KW-1185">Reference proteome</keyword>